<dbReference type="AlphaFoldDB" id="A0A9E4K0W6"/>
<protein>
    <submittedName>
        <fullName evidence="2">Hemerythrin domain-containing protein</fullName>
    </submittedName>
</protein>
<accession>A0A9E4K0W6</accession>
<sequence>MSTLESMKGSHTDMQQIISDLRAMMTREQLSIKPNAMTTHKMICDLAEMMKGHMSDQDRGVYPDLLTHQDPKLKSMAWGFLNGQKPIRKQFERYHNKWLKNCDFNFSDEFIAETFEIFDMIEDRIQREETILIPTLEKSGVFAQAV</sequence>
<evidence type="ECO:0000313" key="2">
    <source>
        <dbReference type="EMBL" id="MCG7937312.1"/>
    </source>
</evidence>
<name>A0A9E4K0W6_9GAMM</name>
<comment type="caution">
    <text evidence="2">The sequence shown here is derived from an EMBL/GenBank/DDBJ whole genome shotgun (WGS) entry which is preliminary data.</text>
</comment>
<evidence type="ECO:0000259" key="1">
    <source>
        <dbReference type="Pfam" id="PF01814"/>
    </source>
</evidence>
<dbReference type="InterPro" id="IPR012312">
    <property type="entry name" value="Hemerythrin-like"/>
</dbReference>
<dbReference type="Pfam" id="PF01814">
    <property type="entry name" value="Hemerythrin"/>
    <property type="match status" value="1"/>
</dbReference>
<gene>
    <name evidence="2" type="ORF">JAZ04_00450</name>
</gene>
<organism evidence="2 3">
    <name type="scientific">Candidatus Thiodiazotropha lotti</name>
    <dbReference type="NCBI Taxonomy" id="2792787"/>
    <lineage>
        <taxon>Bacteria</taxon>
        <taxon>Pseudomonadati</taxon>
        <taxon>Pseudomonadota</taxon>
        <taxon>Gammaproteobacteria</taxon>
        <taxon>Chromatiales</taxon>
        <taxon>Sedimenticolaceae</taxon>
        <taxon>Candidatus Thiodiazotropha</taxon>
    </lineage>
</organism>
<dbReference type="Proteomes" id="UP000886687">
    <property type="component" value="Unassembled WGS sequence"/>
</dbReference>
<feature type="domain" description="Hemerythrin-like" evidence="1">
    <location>
        <begin position="4"/>
        <end position="136"/>
    </location>
</feature>
<reference evidence="2" key="1">
    <citation type="journal article" date="2021" name="Proc. Natl. Acad. Sci. U.S.A.">
        <title>Global biogeography of chemosynthetic symbionts reveals both localized and globally distributed symbiont groups. .</title>
        <authorList>
            <person name="Osvatic J.T."/>
            <person name="Wilkins L.G.E."/>
            <person name="Leibrecht L."/>
            <person name="Leray M."/>
            <person name="Zauner S."/>
            <person name="Polzin J."/>
            <person name="Camacho Y."/>
            <person name="Gros O."/>
            <person name="van Gils J.A."/>
            <person name="Eisen J.A."/>
            <person name="Petersen J.M."/>
            <person name="Yuen B."/>
        </authorList>
    </citation>
    <scope>NUCLEOTIDE SEQUENCE</scope>
    <source>
        <strain evidence="2">MAGL173</strain>
    </source>
</reference>
<proteinExistence type="predicted"/>
<evidence type="ECO:0000313" key="3">
    <source>
        <dbReference type="Proteomes" id="UP000886687"/>
    </source>
</evidence>
<dbReference type="EMBL" id="JAEPDI010000001">
    <property type="protein sequence ID" value="MCG7937312.1"/>
    <property type="molecule type" value="Genomic_DNA"/>
</dbReference>